<name>A0A1D7VNU2_9ACTN</name>
<dbReference type="EMBL" id="CP017157">
    <property type="protein sequence ID" value="AOP48426.1"/>
    <property type="molecule type" value="Genomic_DNA"/>
</dbReference>
<dbReference type="Pfam" id="PF10604">
    <property type="entry name" value="Polyketide_cyc2"/>
    <property type="match status" value="1"/>
</dbReference>
<evidence type="ECO:0000313" key="2">
    <source>
        <dbReference type="Proteomes" id="UP000094094"/>
    </source>
</evidence>
<dbReference type="Gene3D" id="3.30.530.20">
    <property type="match status" value="1"/>
</dbReference>
<dbReference type="OrthoDB" id="4174486at2"/>
<reference evidence="1 2" key="1">
    <citation type="submission" date="2016-09" db="EMBL/GenBank/DDBJ databases">
        <title>Complete genome sequencing of Streptomyces lydicus 103 and metabolic pathways analysis of antibiotic biosynthesis.</title>
        <authorList>
            <person name="Jia N."/>
            <person name="Ding M.-Z."/>
            <person name="Gao F."/>
            <person name="Yuan Y.-J."/>
        </authorList>
    </citation>
    <scope>NUCLEOTIDE SEQUENCE [LARGE SCALE GENOMIC DNA]</scope>
    <source>
        <strain evidence="1 2">103</strain>
    </source>
</reference>
<evidence type="ECO:0000313" key="1">
    <source>
        <dbReference type="EMBL" id="AOP48426.1"/>
    </source>
</evidence>
<sequence>MLTVEVIETIRCTPEELLAFVLDPERYAQVDRKIRPVRRVRRQDWGTEFAFRPRLAGLPGPETVAQMRLTPGARVDIRLAPPPANRLSRRLCDFEASFVCTPTGDGTRLVRTLTFHFAPWLSRLAEPLLRRRLTAEVAEEVALAKAHLERAG</sequence>
<gene>
    <name evidence="1" type="ORF">SL103_21235</name>
</gene>
<dbReference type="SUPFAM" id="SSF55961">
    <property type="entry name" value="Bet v1-like"/>
    <property type="match status" value="1"/>
</dbReference>
<accession>A0A1D7VNU2</accession>
<proteinExistence type="predicted"/>
<dbReference type="AlphaFoldDB" id="A0A1D7VNU2"/>
<organism evidence="1 2">
    <name type="scientific">Streptomyces lydicus</name>
    <dbReference type="NCBI Taxonomy" id="47763"/>
    <lineage>
        <taxon>Bacteria</taxon>
        <taxon>Bacillati</taxon>
        <taxon>Actinomycetota</taxon>
        <taxon>Actinomycetes</taxon>
        <taxon>Kitasatosporales</taxon>
        <taxon>Streptomycetaceae</taxon>
        <taxon>Streptomyces</taxon>
    </lineage>
</organism>
<dbReference type="InterPro" id="IPR019587">
    <property type="entry name" value="Polyketide_cyclase/dehydratase"/>
</dbReference>
<dbReference type="Proteomes" id="UP000094094">
    <property type="component" value="Chromosome"/>
</dbReference>
<keyword evidence="2" id="KW-1185">Reference proteome</keyword>
<dbReference type="KEGG" id="slc:SL103_21235"/>
<protein>
    <recommendedName>
        <fullName evidence="3">SRPBCC family protein</fullName>
    </recommendedName>
</protein>
<evidence type="ECO:0008006" key="3">
    <source>
        <dbReference type="Google" id="ProtNLM"/>
    </source>
</evidence>
<dbReference type="InterPro" id="IPR023393">
    <property type="entry name" value="START-like_dom_sf"/>
</dbReference>
<dbReference type="RefSeq" id="WP_069570556.1">
    <property type="nucleotide sequence ID" value="NZ_CP017157.1"/>
</dbReference>